<comment type="subcellular location">
    <subcellularLocation>
        <location evidence="1">Membrane</location>
        <topology evidence="1">Multi-pass membrane protein</topology>
    </subcellularLocation>
</comment>
<feature type="domain" description="RDD" evidence="6">
    <location>
        <begin position="117"/>
        <end position="223"/>
    </location>
</feature>
<dbReference type="KEGG" id="ccal:108622688"/>
<evidence type="ECO:0000256" key="1">
    <source>
        <dbReference type="ARBA" id="ARBA00004141"/>
    </source>
</evidence>
<dbReference type="RefSeq" id="XP_017876225.1">
    <property type="nucleotide sequence ID" value="XM_018020736.2"/>
</dbReference>
<organism evidence="7 8">
    <name type="scientific">Ceratina calcarata</name>
    <dbReference type="NCBI Taxonomy" id="156304"/>
    <lineage>
        <taxon>Eukaryota</taxon>
        <taxon>Metazoa</taxon>
        <taxon>Ecdysozoa</taxon>
        <taxon>Arthropoda</taxon>
        <taxon>Hexapoda</taxon>
        <taxon>Insecta</taxon>
        <taxon>Pterygota</taxon>
        <taxon>Neoptera</taxon>
        <taxon>Endopterygota</taxon>
        <taxon>Hymenoptera</taxon>
        <taxon>Apocrita</taxon>
        <taxon>Aculeata</taxon>
        <taxon>Apoidea</taxon>
        <taxon>Anthophila</taxon>
        <taxon>Apidae</taxon>
        <taxon>Ceratina</taxon>
        <taxon>Zadontomerus</taxon>
    </lineage>
</organism>
<dbReference type="GeneID" id="108622688"/>
<evidence type="ECO:0000256" key="5">
    <source>
        <dbReference type="SAM" id="Phobius"/>
    </source>
</evidence>
<dbReference type="Proteomes" id="UP000694925">
    <property type="component" value="Unplaced"/>
</dbReference>
<proteinExistence type="predicted"/>
<feature type="transmembrane region" description="Helical" evidence="5">
    <location>
        <begin position="173"/>
        <end position="196"/>
    </location>
</feature>
<dbReference type="GO" id="GO:0016020">
    <property type="term" value="C:membrane"/>
    <property type="evidence" value="ECO:0007669"/>
    <property type="project" value="UniProtKB-SubCell"/>
</dbReference>
<name>A0AAJ7ISW4_9HYME</name>
<protein>
    <submittedName>
        <fullName evidence="8">Protein FAM8A1</fullName>
    </submittedName>
</protein>
<evidence type="ECO:0000313" key="8">
    <source>
        <dbReference type="RefSeq" id="XP_017876225.1"/>
    </source>
</evidence>
<evidence type="ECO:0000259" key="6">
    <source>
        <dbReference type="Pfam" id="PF06271"/>
    </source>
</evidence>
<evidence type="ECO:0000256" key="3">
    <source>
        <dbReference type="ARBA" id="ARBA00022989"/>
    </source>
</evidence>
<keyword evidence="3 5" id="KW-1133">Transmembrane helix</keyword>
<evidence type="ECO:0000256" key="2">
    <source>
        <dbReference type="ARBA" id="ARBA00022692"/>
    </source>
</evidence>
<sequence>MDDNKNEDTKKEEKCQMTAAEERTEYFKKLEKWLHEAYAWQSMAAMFPYYFMCGQIMNPSAGVPSFSSQVPNVANAHRLIIDVNSQESDPLRQRRPQANVAAPFQLPGAEGFEYRIPPIWKRFAAEFIDATMLFLLKFSITFVAIDVFDFIDIDDLDLVKANLRIDYKMALEMTYGILVLEIIHRVIVCIFEAYWLQHGMYGLIGGATPGKFMMGLRVIQCRNVTPVDRPDDPDVVLVSPGTDLGLPLALGRSVVKNMILAFLFPVCFALFFFRFNRTVHDLLCNSIVVEDPYRNLNNNRHHQQ</sequence>
<dbReference type="PANTHER" id="PTHR13659">
    <property type="entry name" value="AUTOSOMAL HIGHLY CONSERVED PROTEIN"/>
    <property type="match status" value="1"/>
</dbReference>
<dbReference type="AlphaFoldDB" id="A0AAJ7ISW4"/>
<dbReference type="InterPro" id="IPR039871">
    <property type="entry name" value="FAM8A1"/>
</dbReference>
<feature type="transmembrane region" description="Helical" evidence="5">
    <location>
        <begin position="254"/>
        <end position="273"/>
    </location>
</feature>
<evidence type="ECO:0000256" key="4">
    <source>
        <dbReference type="ARBA" id="ARBA00023136"/>
    </source>
</evidence>
<gene>
    <name evidence="8" type="primary">LOC108622688</name>
</gene>
<reference evidence="8" key="1">
    <citation type="submission" date="2025-08" db="UniProtKB">
        <authorList>
            <consortium name="RefSeq"/>
        </authorList>
    </citation>
    <scope>IDENTIFICATION</scope>
    <source>
        <tissue evidence="8">Whole body</tissue>
    </source>
</reference>
<dbReference type="Pfam" id="PF06271">
    <property type="entry name" value="RDD"/>
    <property type="match status" value="1"/>
</dbReference>
<keyword evidence="7" id="KW-1185">Reference proteome</keyword>
<accession>A0AAJ7ISW4</accession>
<keyword evidence="4 5" id="KW-0472">Membrane</keyword>
<evidence type="ECO:0000313" key="7">
    <source>
        <dbReference type="Proteomes" id="UP000694925"/>
    </source>
</evidence>
<keyword evidence="2 5" id="KW-0812">Transmembrane</keyword>
<dbReference type="PANTHER" id="PTHR13659:SF5">
    <property type="entry name" value="PROTEIN FAM8A1"/>
    <property type="match status" value="1"/>
</dbReference>
<dbReference type="InterPro" id="IPR010432">
    <property type="entry name" value="RDD"/>
</dbReference>